<dbReference type="PRINTS" id="PR00364">
    <property type="entry name" value="DISEASERSIST"/>
</dbReference>
<evidence type="ECO:0000313" key="5">
    <source>
        <dbReference type="Proteomes" id="UP001058003"/>
    </source>
</evidence>
<feature type="domain" description="CobQ/CobB/MinD/ParA nucleotide binding" evidence="1">
    <location>
        <begin position="8"/>
        <end position="197"/>
    </location>
</feature>
<dbReference type="InterPro" id="IPR002586">
    <property type="entry name" value="CobQ/CobB/MinD/ParA_Nub-bd_dom"/>
</dbReference>
<dbReference type="Gene3D" id="3.40.50.300">
    <property type="entry name" value="P-loop containing nucleotide triphosphate hydrolases"/>
    <property type="match status" value="2"/>
</dbReference>
<dbReference type="NCBIfam" id="NF040586">
    <property type="entry name" value="FxSxx_TPR"/>
    <property type="match status" value="1"/>
</dbReference>
<dbReference type="KEGG" id="daur:Daura_27415"/>
<dbReference type="InterPro" id="IPR027417">
    <property type="entry name" value="P-loop_NTPase"/>
</dbReference>
<dbReference type="Proteomes" id="UP001058003">
    <property type="component" value="Chromosome"/>
</dbReference>
<dbReference type="PANTHER" id="PTHR46082">
    <property type="entry name" value="ATP/GTP-BINDING PROTEIN-RELATED"/>
    <property type="match status" value="1"/>
</dbReference>
<dbReference type="RefSeq" id="WP_052386225.1">
    <property type="nucleotide sequence ID" value="NZ_CP073767.1"/>
</dbReference>
<dbReference type="NCBIfam" id="NF047398">
    <property type="entry name" value="AAA_KGGVGR"/>
    <property type="match status" value="1"/>
</dbReference>
<evidence type="ECO:0000259" key="2">
    <source>
        <dbReference type="Pfam" id="PF13191"/>
    </source>
</evidence>
<feature type="domain" description="DUF7779" evidence="3">
    <location>
        <begin position="693"/>
        <end position="782"/>
    </location>
</feature>
<accession>A0A9Q9I8X4</accession>
<dbReference type="InterPro" id="IPR041664">
    <property type="entry name" value="AAA_16"/>
</dbReference>
<name>A0A9Q9I8X4_9ACTN</name>
<proteinExistence type="predicted"/>
<reference evidence="4" key="1">
    <citation type="submission" date="2021-04" db="EMBL/GenBank/DDBJ databases">
        <title>Dactylosporangium aurantiacum NRRL B-8018 full assembly.</title>
        <authorList>
            <person name="Hartkoorn R.C."/>
            <person name="Beaudoing E."/>
            <person name="Hot D."/>
        </authorList>
    </citation>
    <scope>NUCLEOTIDE SEQUENCE</scope>
    <source>
        <strain evidence="4">NRRL B-8018</strain>
    </source>
</reference>
<keyword evidence="5" id="KW-1185">Reference proteome</keyword>
<dbReference type="Pfam" id="PF25000">
    <property type="entry name" value="DUF7779"/>
    <property type="match status" value="1"/>
</dbReference>
<gene>
    <name evidence="4" type="ORF">Daura_27415</name>
</gene>
<feature type="domain" description="Orc1-like AAA ATPase" evidence="2">
    <location>
        <begin position="468"/>
        <end position="582"/>
    </location>
</feature>
<dbReference type="Pfam" id="PF13374">
    <property type="entry name" value="TPR_10"/>
    <property type="match status" value="1"/>
</dbReference>
<dbReference type="InterPro" id="IPR056681">
    <property type="entry name" value="DUF7779"/>
</dbReference>
<dbReference type="EMBL" id="CP073767">
    <property type="protein sequence ID" value="UWZ50556.1"/>
    <property type="molecule type" value="Genomic_DNA"/>
</dbReference>
<dbReference type="PANTHER" id="PTHR46082:SF6">
    <property type="entry name" value="AAA+ ATPASE DOMAIN-CONTAINING PROTEIN-RELATED"/>
    <property type="match status" value="1"/>
</dbReference>
<evidence type="ECO:0000259" key="3">
    <source>
        <dbReference type="Pfam" id="PF25000"/>
    </source>
</evidence>
<dbReference type="Pfam" id="PF01656">
    <property type="entry name" value="CbiA"/>
    <property type="match status" value="1"/>
</dbReference>
<organism evidence="4 5">
    <name type="scientific">Dactylosporangium aurantiacum</name>
    <dbReference type="NCBI Taxonomy" id="35754"/>
    <lineage>
        <taxon>Bacteria</taxon>
        <taxon>Bacillati</taxon>
        <taxon>Actinomycetota</taxon>
        <taxon>Actinomycetes</taxon>
        <taxon>Micromonosporales</taxon>
        <taxon>Micromonosporaceae</taxon>
        <taxon>Dactylosporangium</taxon>
    </lineage>
</organism>
<dbReference type="SUPFAM" id="SSF52540">
    <property type="entry name" value="P-loop containing nucleoside triphosphate hydrolases"/>
    <property type="match status" value="2"/>
</dbReference>
<dbReference type="InterPro" id="IPR011990">
    <property type="entry name" value="TPR-like_helical_dom_sf"/>
</dbReference>
<dbReference type="GO" id="GO:0043531">
    <property type="term" value="F:ADP binding"/>
    <property type="evidence" value="ECO:0007669"/>
    <property type="project" value="InterPro"/>
</dbReference>
<evidence type="ECO:0000259" key="1">
    <source>
        <dbReference type="Pfam" id="PF01656"/>
    </source>
</evidence>
<sequence>MDRNGQVITFYSFKGGTGRTMALANVAWILAERGMRVLVADWDLESPGLHRFFNPFLDAAAVRQHAGVIDMIRDFENKGINAQQPRQLPDGWERHFANTQRFAFPIQYDFAEGGSIDFLSAGRQNQDYKPTVGSLDWDVFYDKLDGGKLFDALRADMKANYDYTLIDSRTGLSDVADICTIHLPDVLVDCFTFSEQGIDGAATVGQAVSGQYQNRKIRVLPVPMRVDPAEKEKAEAGRSHAMLRFAGLPSGLTEAERDRYWFDVEVPYLAWYAYEETLATFGDQRGAKTSLLTAYENITAAITDGKVTSMPKLDDALRMRWRERFQRKQVVRTAGVVLRHAPRDQVWHEWMERLLAAIGVTVLDPAQAERSARPPRSLIIASSSYVEAGLPLAEGALAVYVDETPPLPGIAADSSVFLSGLPAREAIAKITALLGRPALDAGANPDGVAGRYPGRGPDVTNAPVANVQFTGRDATLNALRVALRQSRPGAPALAVLYGLGGVGKTQVALEYVHRFGAAYDLVYWINAEPKVLIDTAFADLGERMGLPRQQNVELGIRAVQEALSRTTEYARWLIVFDNVDEFADIERFLPSGGHGHVIATTRNQTWGDSAEAIAVDVFTREESKAHLRRRVKTISDAEAGQIAELLGDLPIAVAVGGALLASSGTTPAQYREQIAAGETDATVNAVWDVSLNQLEESSPAAYRLLEICSVLAPDIALDLLNNNAMLDLLRRVDATLLRRPSAAKLIQQLNRLALLKLDNGARRIQVHRILQNVVRGRMSPERVEETQRDVLRVFVAVRPEDDVDNATTWDRYRMLWPHLAESRTGSLFEIALASDEPAVLELMVDRIRYVWIRGSVDQSHALAKRIEAAWRTRLQATTDPAARERLLVPLLRAQFNHANALRELGRVQEALALDTETLRQQTDLLGEAGADTLMTAGGLGADLRALGHYGQAMERDRTTFATWSQEYGEEYPRTLAAQHNLASSLRLAGHFDLAREQDELVIQRRERVLGRRTFFTLFSQGSLARDLRELGDYDRSIALLNEVVAGYTDIRGTESVWTLGARVNLAVSIRSAGRAGDAQPILDECYEALDRQFGAEHPETLACRLSRATNLLSVGRIDTARAETEAVRTEYTRLLGSTHPHTLVCDNNLSAIERARGDLDAALAAAEAACAGLTDALHDRHPFLLAARMNRAIILHEQDRAEEAVAIAGPVAALTAEVLGARHPDALRARANATLMEPADGTRAADPQVVADLAAALGEAHPAVKALQEGRFLHRVLDPHPI</sequence>
<dbReference type="Pfam" id="PF13424">
    <property type="entry name" value="TPR_12"/>
    <property type="match status" value="1"/>
</dbReference>
<dbReference type="Gene3D" id="1.25.40.10">
    <property type="entry name" value="Tetratricopeptide repeat domain"/>
    <property type="match status" value="2"/>
</dbReference>
<dbReference type="Pfam" id="PF13191">
    <property type="entry name" value="AAA_16"/>
    <property type="match status" value="1"/>
</dbReference>
<protein>
    <submittedName>
        <fullName evidence="4">Tetratricopeptide repeat protein</fullName>
    </submittedName>
</protein>
<dbReference type="SUPFAM" id="SSF48452">
    <property type="entry name" value="TPR-like"/>
    <property type="match status" value="3"/>
</dbReference>
<evidence type="ECO:0000313" key="4">
    <source>
        <dbReference type="EMBL" id="UWZ50556.1"/>
    </source>
</evidence>
<dbReference type="InterPro" id="IPR053137">
    <property type="entry name" value="NLR-like"/>
</dbReference>